<dbReference type="PANTHER" id="PTHR30069">
    <property type="entry name" value="TONB-DEPENDENT OUTER MEMBRANE RECEPTOR"/>
    <property type="match status" value="1"/>
</dbReference>
<dbReference type="Gene3D" id="2.60.40.1120">
    <property type="entry name" value="Carboxypeptidase-like, regulatory domain"/>
    <property type="match status" value="1"/>
</dbReference>
<sequence>MRQTRYPQRGAGWRRALAGLGLTALSPAVAHAASLPAPPITRVAVGAAYPPGAAKADPKPVKGRVVDAKGEGLPGVSVRVKDATTGTITNADGSYELAVPPGSVLIFSFVGYLPHEVAVGENSTYNVALREEITGLDEVVVTALGIKREEKALGYSVTTLATEQLTEAKSNNWTDALSGKVAGLNLVRSGGGPAGSNKIILRGESSLAGDNDALIVVDGVVLGGSHRPQLSGNGSTAYLQSESPVDFGTGLSDINPEDIESVTVLKGPGATALYGSRGSNGAVVITTKSGKARKKGIGVTFNSNAAVDMISRWPDYQYEYGQGAAGENYYSYGATADGPSTRSSSSAWGPKFNGQTFYQYDPATNAAGTERTPWVPYENNRQDFFQTGKTFTNTISLDGGTDRTAVRLSLTNLQNSWIIPNTGYQRNSVALSASQKITDQLQVSTKVNFTNRASDNLPSTGYNNQSLMYWLMFQLPNADLNWVKDYWLPGSVGITQRYPFSSLVDNPYLITYEMLNKSNRNSLTGNVQVNYKFSKDWNLMLRSALDYSYEARSQQRPKDTEKYKEGMFRTQNIFSQEMNHDFLLQYAHQFGRFETSVSGGGSALRNRYNRDELRAERLLYPQVFTFANSRDLPIALPYRAEFAVNSFYGLASLGYHKFLYLDLTARQDWTSTLATANSTANTGFFYPSASLSTVLSQVLPLPEIVSFAKLRGSWAQVGSGTTTPYLTAYTYAVAPGFPSGLSNPGAIANSGLKPRRTESVELGADLRFLANRIGLDVAVYRNNTYDQILQVPVDRASGYNQAVLNAGLVRNDGLEIQANAQVISNPQGFGWKVFGTYTANRNQVVALADSVFTYQLQRGPGGRGTVEARPGGSMGAIYGRGYERAPDGQILYQNGYPVLGDQIKYLGNALPQWRASAGTEFSYRHLRLNVLFDAQYGAKAYSMTNAVLAEQGKSTLTLPGRYNGIIGDGVTRNADGSFRPNDVVAENLPNYYVAHYGRDNVEANLFRTDFIKLREMRLDYALPAPLLSKLKLTQASIGVYGRDLFIFTKWPAFDPEFGTLNDGTIDLGFELGQFPSTRTVGLNLTVGI</sequence>
<dbReference type="EMBL" id="FOXS01000009">
    <property type="protein sequence ID" value="SFQ80918.1"/>
    <property type="molecule type" value="Genomic_DNA"/>
</dbReference>
<gene>
    <name evidence="11" type="ORF">SAMN04515668_4594</name>
</gene>
<dbReference type="InterPro" id="IPR036942">
    <property type="entry name" value="Beta-barrel_TonB_sf"/>
</dbReference>
<dbReference type="OrthoDB" id="9768177at2"/>
<proteinExistence type="inferred from homology"/>
<dbReference type="STRING" id="1227077.SAMN04515668_4594"/>
<dbReference type="SUPFAM" id="SSF56935">
    <property type="entry name" value="Porins"/>
    <property type="match status" value="1"/>
</dbReference>
<accession>A0A1I6BIZ4</accession>
<dbReference type="NCBIfam" id="TIGR04057">
    <property type="entry name" value="SusC_RagA_signa"/>
    <property type="match status" value="1"/>
</dbReference>
<dbReference type="NCBIfam" id="TIGR04056">
    <property type="entry name" value="OMP_RagA_SusC"/>
    <property type="match status" value="1"/>
</dbReference>
<dbReference type="InterPro" id="IPR023997">
    <property type="entry name" value="TonB-dep_OMP_SusC/RagA_CS"/>
</dbReference>
<evidence type="ECO:0000256" key="6">
    <source>
        <dbReference type="ARBA" id="ARBA00023136"/>
    </source>
</evidence>
<dbReference type="GO" id="GO:0044718">
    <property type="term" value="P:siderophore transmembrane transport"/>
    <property type="evidence" value="ECO:0007669"/>
    <property type="project" value="TreeGrafter"/>
</dbReference>
<dbReference type="Pfam" id="PF13715">
    <property type="entry name" value="CarbopepD_reg_2"/>
    <property type="match status" value="1"/>
</dbReference>
<dbReference type="InterPro" id="IPR012910">
    <property type="entry name" value="Plug_dom"/>
</dbReference>
<feature type="domain" description="TonB-dependent receptor plug" evidence="10">
    <location>
        <begin position="153"/>
        <end position="282"/>
    </location>
</feature>
<dbReference type="FunFam" id="2.60.40.1120:FF:000003">
    <property type="entry name" value="Outer membrane protein Omp121"/>
    <property type="match status" value="1"/>
</dbReference>
<evidence type="ECO:0000313" key="11">
    <source>
        <dbReference type="EMBL" id="SFQ80918.1"/>
    </source>
</evidence>
<dbReference type="InterPro" id="IPR023996">
    <property type="entry name" value="TonB-dep_OMP_SusC/RagA"/>
</dbReference>
<dbReference type="InterPro" id="IPR008969">
    <property type="entry name" value="CarboxyPept-like_regulatory"/>
</dbReference>
<dbReference type="RefSeq" id="WP_092678636.1">
    <property type="nucleotide sequence ID" value="NZ_FOXS01000009.1"/>
</dbReference>
<reference evidence="12" key="1">
    <citation type="submission" date="2016-10" db="EMBL/GenBank/DDBJ databases">
        <authorList>
            <person name="Varghese N."/>
            <person name="Submissions S."/>
        </authorList>
    </citation>
    <scope>NUCLEOTIDE SEQUENCE [LARGE SCALE GENOMIC DNA]</scope>
    <source>
        <strain evidence="12">OR362-8,ATCC BAA-1266,JCM 13504</strain>
    </source>
</reference>
<evidence type="ECO:0000256" key="8">
    <source>
        <dbReference type="PROSITE-ProRule" id="PRU01360"/>
    </source>
</evidence>
<organism evidence="11 12">
    <name type="scientific">Hymenobacter arizonensis</name>
    <name type="common">Siccationidurans arizonensis</name>
    <dbReference type="NCBI Taxonomy" id="1227077"/>
    <lineage>
        <taxon>Bacteria</taxon>
        <taxon>Pseudomonadati</taxon>
        <taxon>Bacteroidota</taxon>
        <taxon>Cytophagia</taxon>
        <taxon>Cytophagales</taxon>
        <taxon>Hymenobacteraceae</taxon>
        <taxon>Hymenobacter</taxon>
    </lineage>
</organism>
<evidence type="ECO:0000256" key="2">
    <source>
        <dbReference type="ARBA" id="ARBA00022448"/>
    </source>
</evidence>
<dbReference type="InterPro" id="IPR039426">
    <property type="entry name" value="TonB-dep_rcpt-like"/>
</dbReference>
<keyword evidence="6 8" id="KW-0472">Membrane</keyword>
<comment type="subcellular location">
    <subcellularLocation>
        <location evidence="1 8">Cell outer membrane</location>
        <topology evidence="1 8">Multi-pass membrane protein</topology>
    </subcellularLocation>
</comment>
<dbReference type="Gene3D" id="2.40.170.20">
    <property type="entry name" value="TonB-dependent receptor, beta-barrel domain"/>
    <property type="match status" value="1"/>
</dbReference>
<dbReference type="InterPro" id="IPR037066">
    <property type="entry name" value="Plug_dom_sf"/>
</dbReference>
<evidence type="ECO:0000259" key="10">
    <source>
        <dbReference type="Pfam" id="PF07715"/>
    </source>
</evidence>
<evidence type="ECO:0000256" key="1">
    <source>
        <dbReference type="ARBA" id="ARBA00004571"/>
    </source>
</evidence>
<dbReference type="Pfam" id="PF07715">
    <property type="entry name" value="Plug"/>
    <property type="match status" value="1"/>
</dbReference>
<evidence type="ECO:0000256" key="3">
    <source>
        <dbReference type="ARBA" id="ARBA00022452"/>
    </source>
</evidence>
<keyword evidence="5 9" id="KW-0732">Signal</keyword>
<keyword evidence="7 8" id="KW-0998">Cell outer membrane</keyword>
<feature type="signal peptide" evidence="9">
    <location>
        <begin position="1"/>
        <end position="32"/>
    </location>
</feature>
<keyword evidence="12" id="KW-1185">Reference proteome</keyword>
<comment type="similarity">
    <text evidence="8">Belongs to the TonB-dependent receptor family.</text>
</comment>
<dbReference type="Proteomes" id="UP000199029">
    <property type="component" value="Unassembled WGS sequence"/>
</dbReference>
<evidence type="ECO:0000256" key="7">
    <source>
        <dbReference type="ARBA" id="ARBA00023237"/>
    </source>
</evidence>
<evidence type="ECO:0000313" key="12">
    <source>
        <dbReference type="Proteomes" id="UP000199029"/>
    </source>
</evidence>
<evidence type="ECO:0000256" key="5">
    <source>
        <dbReference type="ARBA" id="ARBA00022729"/>
    </source>
</evidence>
<dbReference type="PANTHER" id="PTHR30069:SF29">
    <property type="entry name" value="HEMOGLOBIN AND HEMOGLOBIN-HAPTOGLOBIN-BINDING PROTEIN 1-RELATED"/>
    <property type="match status" value="1"/>
</dbReference>
<dbReference type="GO" id="GO:0015344">
    <property type="term" value="F:siderophore uptake transmembrane transporter activity"/>
    <property type="evidence" value="ECO:0007669"/>
    <property type="project" value="TreeGrafter"/>
</dbReference>
<evidence type="ECO:0000256" key="9">
    <source>
        <dbReference type="SAM" id="SignalP"/>
    </source>
</evidence>
<dbReference type="GO" id="GO:0009279">
    <property type="term" value="C:cell outer membrane"/>
    <property type="evidence" value="ECO:0007669"/>
    <property type="project" value="UniProtKB-SubCell"/>
</dbReference>
<protein>
    <submittedName>
        <fullName evidence="11">TonB-linked outer membrane protein, SusC/RagA family</fullName>
    </submittedName>
</protein>
<keyword evidence="3 8" id="KW-1134">Transmembrane beta strand</keyword>
<dbReference type="Gene3D" id="2.170.130.10">
    <property type="entry name" value="TonB-dependent receptor, plug domain"/>
    <property type="match status" value="1"/>
</dbReference>
<keyword evidence="4 8" id="KW-0812">Transmembrane</keyword>
<feature type="chain" id="PRO_5011779712" evidence="9">
    <location>
        <begin position="33"/>
        <end position="1088"/>
    </location>
</feature>
<keyword evidence="2 8" id="KW-0813">Transport</keyword>
<name>A0A1I6BIZ4_HYMAR</name>
<dbReference type="SUPFAM" id="SSF49464">
    <property type="entry name" value="Carboxypeptidase regulatory domain-like"/>
    <property type="match status" value="1"/>
</dbReference>
<dbReference type="AlphaFoldDB" id="A0A1I6BIZ4"/>
<dbReference type="PROSITE" id="PS52016">
    <property type="entry name" value="TONB_DEPENDENT_REC_3"/>
    <property type="match status" value="1"/>
</dbReference>
<evidence type="ECO:0000256" key="4">
    <source>
        <dbReference type="ARBA" id="ARBA00022692"/>
    </source>
</evidence>